<geneLocation type="plasmid" evidence="3 4">
    <name>pTB1</name>
</geneLocation>
<evidence type="ECO:0000259" key="2">
    <source>
        <dbReference type="Pfam" id="PF11800"/>
    </source>
</evidence>
<accession>Q07GS3</accession>
<reference evidence="3 4" key="1">
    <citation type="journal article" date="2007" name="J. Bacteriol.">
        <title>The complete genome sequence of Roseobacter denitrificans reveals a mixotrophic rather than photosynthetic metabolism.</title>
        <authorList>
            <person name="Swingley W.D."/>
            <person name="Sadekar S."/>
            <person name="Mastrian S.D."/>
            <person name="Matthies H.J."/>
            <person name="Hao J."/>
            <person name="Ramos H."/>
            <person name="Acharya C.R."/>
            <person name="Conrad A.L."/>
            <person name="Taylor H.L."/>
            <person name="Dejesa L.C."/>
            <person name="Shah M.K."/>
            <person name="O'huallachain M.E."/>
            <person name="Lince M.T."/>
            <person name="Blankenship R.E."/>
            <person name="Beatty J.T."/>
            <person name="Touchman J.W."/>
        </authorList>
    </citation>
    <scope>NUCLEOTIDE SEQUENCE [LARGE SCALE GENOMIC DNA]</scope>
    <source>
        <strain evidence="4">ATCC 33942 / OCh 114</strain>
        <plasmid evidence="3 4">pTB1</plasmid>
    </source>
</reference>
<name>Q07GS3_ROSDO</name>
<dbReference type="OrthoDB" id="7488837at2"/>
<evidence type="ECO:0000313" key="3">
    <source>
        <dbReference type="EMBL" id="ABI93326.1"/>
    </source>
</evidence>
<gene>
    <name evidence="3" type="ordered locus">RD1_A0024</name>
</gene>
<dbReference type="Proteomes" id="UP000007029">
    <property type="component" value="Plasmid pTB1"/>
</dbReference>
<dbReference type="KEGG" id="rde:RD1_A0024"/>
<keyword evidence="3" id="KW-0614">Plasmid</keyword>
<feature type="domain" description="Plasmid replication protein C N-terminal" evidence="1">
    <location>
        <begin position="7"/>
        <end position="178"/>
    </location>
</feature>
<proteinExistence type="predicted"/>
<dbReference type="EMBL" id="CP000464">
    <property type="protein sequence ID" value="ABI93326.1"/>
    <property type="molecule type" value="Genomic_DNA"/>
</dbReference>
<dbReference type="HOGENOM" id="CLU_051007_1_0_5"/>
<dbReference type="Pfam" id="PF03428">
    <property type="entry name" value="RP-C"/>
    <property type="match status" value="1"/>
</dbReference>
<sequence>MTHTGWRKPTPGLVAAEKLAQAGEHLSIPKTRAIVAAKKVAAAIGLKSQDLLLLDTFGAVTQPQDWEQGKRPIVWASNNFLMEQTGFSLATLKRHARRLCEAGLIAFKDSPNGKRYGRRDEDGVIVEAYGFDLAPLAARTVEFEALHAQLLEERQLCKSLRNTITVMRRVIRAKIEKALESRLKGPWRDLQDEFSLMLERLPKRSTGTNKLIDIVDWFKSLQARVEAAFEAAFDWPEESDANLSPQEHESESNIVSLYKNMNPSGVNNEPHILTTTQLDPVKSNRFETKHAEATPPELPPTEQVEKSQEVDLDIEWSTHTGKRTSDVDIPMLMLTCPQFAELARDMEGYIRDWNGVHRAAGKVRPMVGISESAWNVAQQTLGPAVAAAALALIYDKHATGEVSSPGGYLRGMVEKAMVGELHLDRSFYGRLGERAGA</sequence>
<dbReference type="NCBIfam" id="NF040974">
    <property type="entry name" value="RepABC_RepC"/>
    <property type="match status" value="1"/>
</dbReference>
<evidence type="ECO:0000259" key="1">
    <source>
        <dbReference type="Pfam" id="PF03428"/>
    </source>
</evidence>
<dbReference type="InterPro" id="IPR005090">
    <property type="entry name" value="RepC_N"/>
</dbReference>
<protein>
    <submittedName>
        <fullName evidence="3">Replication protein C</fullName>
    </submittedName>
</protein>
<organism evidence="3 4">
    <name type="scientific">Roseobacter denitrificans (strain ATCC 33942 / OCh 114)</name>
    <name type="common">Erythrobacter sp. (strain OCh 114)</name>
    <name type="synonym">Roseobacter denitrificans</name>
    <dbReference type="NCBI Taxonomy" id="375451"/>
    <lineage>
        <taxon>Bacteria</taxon>
        <taxon>Pseudomonadati</taxon>
        <taxon>Pseudomonadota</taxon>
        <taxon>Alphaproteobacteria</taxon>
        <taxon>Rhodobacterales</taxon>
        <taxon>Roseobacteraceae</taxon>
        <taxon>Roseobacter</taxon>
    </lineage>
</organism>
<feature type="domain" description="Plasmid replication protein C C-terminal" evidence="2">
    <location>
        <begin position="329"/>
        <end position="431"/>
    </location>
</feature>
<dbReference type="InterPro" id="IPR021760">
    <property type="entry name" value="RepC_C"/>
</dbReference>
<keyword evidence="4" id="KW-1185">Reference proteome</keyword>
<dbReference type="Pfam" id="PF11800">
    <property type="entry name" value="RP-C_C"/>
    <property type="match status" value="1"/>
</dbReference>
<evidence type="ECO:0000313" key="4">
    <source>
        <dbReference type="Proteomes" id="UP000007029"/>
    </source>
</evidence>
<dbReference type="RefSeq" id="WP_011655382.1">
    <property type="nucleotide sequence ID" value="NC_008386.1"/>
</dbReference>
<dbReference type="InterPro" id="IPR047611">
    <property type="entry name" value="RepABC_RepC"/>
</dbReference>
<dbReference type="AlphaFoldDB" id="Q07GS3"/>